<gene>
    <name evidence="1" type="ORF">COK86_19945</name>
</gene>
<protein>
    <recommendedName>
        <fullName evidence="3">Helix-turn-helix domain-containing protein</fullName>
    </recommendedName>
</protein>
<evidence type="ECO:0000313" key="2">
    <source>
        <dbReference type="Proteomes" id="UP000224076"/>
    </source>
</evidence>
<dbReference type="Proteomes" id="UP000224076">
    <property type="component" value="Unassembled WGS sequence"/>
</dbReference>
<sequence length="181" mass="21331">MKAEKIRIDACTGIYNKETSKGAFYRICQDLDFYQYIPQYKASMSILYGIIANYYNSERGYAYPTQYQLLERYATSIGTLRSHLRTLEEVGLITIYKNKIGNNNCYVPHTPLSKEKLFEKCPQVKVIYDEKMTWIKKREHEDRSRLDELNSKIKERQKLDEAAKLEKEVVADQENIDNLSF</sequence>
<comment type="caution">
    <text evidence="1">The sequence shown here is derived from an EMBL/GenBank/DDBJ whole genome shotgun (WGS) entry which is preliminary data.</text>
</comment>
<dbReference type="EMBL" id="NVDG01000033">
    <property type="protein sequence ID" value="PFU40070.1"/>
    <property type="molecule type" value="Genomic_DNA"/>
</dbReference>
<dbReference type="Pfam" id="PF13730">
    <property type="entry name" value="HTH_36"/>
    <property type="match status" value="1"/>
</dbReference>
<evidence type="ECO:0008006" key="3">
    <source>
        <dbReference type="Google" id="ProtNLM"/>
    </source>
</evidence>
<proteinExistence type="predicted"/>
<name>A0A2B3TZQ6_BACCE</name>
<dbReference type="AlphaFoldDB" id="A0A2B3TZQ6"/>
<evidence type="ECO:0000313" key="1">
    <source>
        <dbReference type="EMBL" id="PFU40070.1"/>
    </source>
</evidence>
<dbReference type="Gene3D" id="1.10.10.10">
    <property type="entry name" value="Winged helix-like DNA-binding domain superfamily/Winged helix DNA-binding domain"/>
    <property type="match status" value="1"/>
</dbReference>
<dbReference type="SUPFAM" id="SSF46785">
    <property type="entry name" value="Winged helix' DNA-binding domain"/>
    <property type="match status" value="1"/>
</dbReference>
<accession>A0A2B3TZQ6</accession>
<reference evidence="1 2" key="1">
    <citation type="submission" date="2017-09" db="EMBL/GenBank/DDBJ databases">
        <title>Large-scale bioinformatics analysis of Bacillus genomes uncovers conserved roles of natural products in bacterial physiology.</title>
        <authorList>
            <consortium name="Agbiome Team Llc"/>
            <person name="Bleich R.M."/>
            <person name="Grubbs K.J."/>
            <person name="Santa Maria K.C."/>
            <person name="Allen S.E."/>
            <person name="Farag S."/>
            <person name="Shank E.A."/>
            <person name="Bowers A."/>
        </authorList>
    </citation>
    <scope>NUCLEOTIDE SEQUENCE [LARGE SCALE GENOMIC DNA]</scope>
    <source>
        <strain evidence="1 2">AFS061806</strain>
    </source>
</reference>
<dbReference type="InterPro" id="IPR036388">
    <property type="entry name" value="WH-like_DNA-bd_sf"/>
</dbReference>
<organism evidence="1 2">
    <name type="scientific">Bacillus cereus</name>
    <dbReference type="NCBI Taxonomy" id="1396"/>
    <lineage>
        <taxon>Bacteria</taxon>
        <taxon>Bacillati</taxon>
        <taxon>Bacillota</taxon>
        <taxon>Bacilli</taxon>
        <taxon>Bacillales</taxon>
        <taxon>Bacillaceae</taxon>
        <taxon>Bacillus</taxon>
        <taxon>Bacillus cereus group</taxon>
    </lineage>
</organism>
<dbReference type="InterPro" id="IPR036390">
    <property type="entry name" value="WH_DNA-bd_sf"/>
</dbReference>